<sequence length="200" mass="22084">MAFNPKPDRDTVRFGTFALGLVDRRLTCSGQPVKLSSRALDILCELASVPGEVVSKDRLMEKIWPGRVVEENAIQVHVSTLRKALEIGSDGHSYVVTVPGRGYRLVGLENGPDMPAYSGSGDAPARGTTVAAAVRQSQWGFQPRLLRRRYRRGHHHGTVPYHRSIGGRQHVELAVRSRLRRPGEYRAEAGVPLSRAGERT</sequence>
<reference evidence="4" key="1">
    <citation type="submission" date="2020-06" db="EMBL/GenBank/DDBJ databases">
        <title>Whole Genome Sequence of Bradyrhizobium sp. Strain 1S1.</title>
        <authorList>
            <person name="Bromfield E.S.P."/>
            <person name="Cloutier S."/>
        </authorList>
    </citation>
    <scope>NUCLEOTIDE SEQUENCE [LARGE SCALE GENOMIC DNA]</scope>
    <source>
        <strain evidence="4">1S1</strain>
    </source>
</reference>
<evidence type="ECO:0000256" key="2">
    <source>
        <dbReference type="PROSITE-ProRule" id="PRU01091"/>
    </source>
</evidence>
<dbReference type="EMBL" id="JAAOLE020000001">
    <property type="protein sequence ID" value="NVI47128.1"/>
    <property type="molecule type" value="Genomic_DNA"/>
</dbReference>
<dbReference type="AlphaFoldDB" id="A0A974A3K7"/>
<feature type="domain" description="OmpR/PhoB-type" evidence="3">
    <location>
        <begin position="9"/>
        <end position="107"/>
    </location>
</feature>
<dbReference type="Gene3D" id="1.10.10.10">
    <property type="entry name" value="Winged helix-like DNA-binding domain superfamily/Winged helix DNA-binding domain"/>
    <property type="match status" value="1"/>
</dbReference>
<dbReference type="GO" id="GO:0000160">
    <property type="term" value="P:phosphorelay signal transduction system"/>
    <property type="evidence" value="ECO:0007669"/>
    <property type="project" value="InterPro"/>
</dbReference>
<organism evidence="4">
    <name type="scientific">Bradyrhizobium septentrionale</name>
    <dbReference type="NCBI Taxonomy" id="1404411"/>
    <lineage>
        <taxon>Bacteria</taxon>
        <taxon>Pseudomonadati</taxon>
        <taxon>Pseudomonadota</taxon>
        <taxon>Alphaproteobacteria</taxon>
        <taxon>Hyphomicrobiales</taxon>
        <taxon>Nitrobacteraceae</taxon>
        <taxon>Bradyrhizobium</taxon>
    </lineage>
</organism>
<dbReference type="SMART" id="SM00862">
    <property type="entry name" value="Trans_reg_C"/>
    <property type="match status" value="1"/>
</dbReference>
<accession>A0A974A3K7</accession>
<dbReference type="GO" id="GO:0006355">
    <property type="term" value="P:regulation of DNA-templated transcription"/>
    <property type="evidence" value="ECO:0007669"/>
    <property type="project" value="InterPro"/>
</dbReference>
<dbReference type="InterPro" id="IPR001867">
    <property type="entry name" value="OmpR/PhoB-type_DNA-bd"/>
</dbReference>
<evidence type="ECO:0000256" key="1">
    <source>
        <dbReference type="ARBA" id="ARBA00023125"/>
    </source>
</evidence>
<dbReference type="PANTHER" id="PTHR47691:SF3">
    <property type="entry name" value="HTH-TYPE TRANSCRIPTIONAL REGULATOR RV0890C-RELATED"/>
    <property type="match status" value="1"/>
</dbReference>
<feature type="DNA-binding region" description="OmpR/PhoB-type" evidence="2">
    <location>
        <begin position="9"/>
        <end position="107"/>
    </location>
</feature>
<evidence type="ECO:0000313" key="4">
    <source>
        <dbReference type="EMBL" id="NVI47128.1"/>
    </source>
</evidence>
<dbReference type="CDD" id="cd00383">
    <property type="entry name" value="trans_reg_C"/>
    <property type="match status" value="1"/>
</dbReference>
<keyword evidence="1 2" id="KW-0238">DNA-binding</keyword>
<dbReference type="PROSITE" id="PS51755">
    <property type="entry name" value="OMPR_PHOB"/>
    <property type="match status" value="1"/>
</dbReference>
<dbReference type="SUPFAM" id="SSF46894">
    <property type="entry name" value="C-terminal effector domain of the bipartite response regulators"/>
    <property type="match status" value="1"/>
</dbReference>
<gene>
    <name evidence="4" type="ORF">HAP48_030070</name>
</gene>
<proteinExistence type="predicted"/>
<protein>
    <submittedName>
        <fullName evidence="4">Transcriptional regulator</fullName>
    </submittedName>
</protein>
<dbReference type="RefSeq" id="WP_166207103.1">
    <property type="nucleotide sequence ID" value="NZ_CP088285.1"/>
</dbReference>
<dbReference type="InterPro" id="IPR016032">
    <property type="entry name" value="Sig_transdc_resp-reg_C-effctor"/>
</dbReference>
<comment type="caution">
    <text evidence="4">The sequence shown here is derived from an EMBL/GenBank/DDBJ whole genome shotgun (WGS) entry which is preliminary data.</text>
</comment>
<dbReference type="GO" id="GO:0003677">
    <property type="term" value="F:DNA binding"/>
    <property type="evidence" value="ECO:0007669"/>
    <property type="project" value="UniProtKB-UniRule"/>
</dbReference>
<name>A0A974A3K7_9BRAD</name>
<dbReference type="InterPro" id="IPR036388">
    <property type="entry name" value="WH-like_DNA-bd_sf"/>
</dbReference>
<dbReference type="PANTHER" id="PTHR47691">
    <property type="entry name" value="REGULATOR-RELATED"/>
    <property type="match status" value="1"/>
</dbReference>
<dbReference type="Pfam" id="PF00486">
    <property type="entry name" value="Trans_reg_C"/>
    <property type="match status" value="1"/>
</dbReference>
<evidence type="ECO:0000259" key="3">
    <source>
        <dbReference type="PROSITE" id="PS51755"/>
    </source>
</evidence>